<dbReference type="InterPro" id="IPR000182">
    <property type="entry name" value="GNAT_dom"/>
</dbReference>
<evidence type="ECO:0000256" key="2">
    <source>
        <dbReference type="ARBA" id="ARBA00023315"/>
    </source>
</evidence>
<dbReference type="AlphaFoldDB" id="A0A7X5BX67"/>
<dbReference type="EMBL" id="JAAAMU010000006">
    <property type="protein sequence ID" value="NBC70128.1"/>
    <property type="molecule type" value="Genomic_DNA"/>
</dbReference>
<accession>A0A7X5BX67</accession>
<keyword evidence="1 4" id="KW-0808">Transferase</keyword>
<evidence type="ECO:0000313" key="4">
    <source>
        <dbReference type="EMBL" id="NBC70128.1"/>
    </source>
</evidence>
<dbReference type="Proteomes" id="UP000558113">
    <property type="component" value="Unassembled WGS sequence"/>
</dbReference>
<dbReference type="GO" id="GO:0016747">
    <property type="term" value="F:acyltransferase activity, transferring groups other than amino-acyl groups"/>
    <property type="evidence" value="ECO:0007669"/>
    <property type="project" value="InterPro"/>
</dbReference>
<keyword evidence="5" id="KW-1185">Reference proteome</keyword>
<dbReference type="PANTHER" id="PTHR43420:SF12">
    <property type="entry name" value="N-ACETYLTRANSFERASE DOMAIN-CONTAINING PROTEIN"/>
    <property type="match status" value="1"/>
</dbReference>
<dbReference type="OrthoDB" id="5292888at2"/>
<dbReference type="PROSITE" id="PS51186">
    <property type="entry name" value="GNAT"/>
    <property type="match status" value="1"/>
</dbReference>
<dbReference type="Gene3D" id="3.40.630.30">
    <property type="match status" value="1"/>
</dbReference>
<dbReference type="Pfam" id="PF00583">
    <property type="entry name" value="Acetyltransf_1"/>
    <property type="match status" value="1"/>
</dbReference>
<feature type="domain" description="N-acetyltransferase" evidence="3">
    <location>
        <begin position="5"/>
        <end position="169"/>
    </location>
</feature>
<proteinExistence type="predicted"/>
<sequence>MLKAAVIRQATPGDWMELGSLQARSYHDAYRGLLPNAFLNRVTAESRQSGCRERLRDEMNYIAILLVDKRPVGYMSLRFPSDGQAEAGEITALYLLREYWGHGLGTRLIAWGLERLRDYGCTTAGLWVLEKNAGARRFYERQGFRPDGQQRVILRGDEFVQLRYEKEIRL</sequence>
<dbReference type="SUPFAM" id="SSF55729">
    <property type="entry name" value="Acyl-CoA N-acyltransferases (Nat)"/>
    <property type="match status" value="1"/>
</dbReference>
<dbReference type="RefSeq" id="WP_161698742.1">
    <property type="nucleotide sequence ID" value="NZ_JAAAMU010000006.1"/>
</dbReference>
<gene>
    <name evidence="4" type="ORF">GT003_14110</name>
</gene>
<comment type="caution">
    <text evidence="4">The sequence shown here is derived from an EMBL/GenBank/DDBJ whole genome shotgun (WGS) entry which is preliminary data.</text>
</comment>
<evidence type="ECO:0000259" key="3">
    <source>
        <dbReference type="PROSITE" id="PS51186"/>
    </source>
</evidence>
<protein>
    <submittedName>
        <fullName evidence="4">GNAT family N-acetyltransferase</fullName>
    </submittedName>
</protein>
<evidence type="ECO:0000313" key="5">
    <source>
        <dbReference type="Proteomes" id="UP000558113"/>
    </source>
</evidence>
<organism evidence="4 5">
    <name type="scientific">Paenibacillus sacheonensis</name>
    <dbReference type="NCBI Taxonomy" id="742054"/>
    <lineage>
        <taxon>Bacteria</taxon>
        <taxon>Bacillati</taxon>
        <taxon>Bacillota</taxon>
        <taxon>Bacilli</taxon>
        <taxon>Bacillales</taxon>
        <taxon>Paenibacillaceae</taxon>
        <taxon>Paenibacillus</taxon>
    </lineage>
</organism>
<dbReference type="PANTHER" id="PTHR43420">
    <property type="entry name" value="ACETYLTRANSFERASE"/>
    <property type="match status" value="1"/>
</dbReference>
<keyword evidence="2" id="KW-0012">Acyltransferase</keyword>
<name>A0A7X5BX67_9BACL</name>
<dbReference type="InterPro" id="IPR050680">
    <property type="entry name" value="YpeA/RimI_acetyltransf"/>
</dbReference>
<reference evidence="4 5" key="1">
    <citation type="submission" date="2020-01" db="EMBL/GenBank/DDBJ databases">
        <title>Paenibacillus soybeanensis sp. nov. isolated from the nodules of soybean (Glycine max(L.) Merr).</title>
        <authorList>
            <person name="Wang H."/>
        </authorList>
    </citation>
    <scope>NUCLEOTIDE SEQUENCE [LARGE SCALE GENOMIC DNA]</scope>
    <source>
        <strain evidence="4 5">DSM 23054</strain>
    </source>
</reference>
<dbReference type="CDD" id="cd04301">
    <property type="entry name" value="NAT_SF"/>
    <property type="match status" value="1"/>
</dbReference>
<dbReference type="InterPro" id="IPR016181">
    <property type="entry name" value="Acyl_CoA_acyltransferase"/>
</dbReference>
<evidence type="ECO:0000256" key="1">
    <source>
        <dbReference type="ARBA" id="ARBA00022679"/>
    </source>
</evidence>